<organism evidence="4 5">
    <name type="scientific">Ramularia collo-cygni</name>
    <dbReference type="NCBI Taxonomy" id="112498"/>
    <lineage>
        <taxon>Eukaryota</taxon>
        <taxon>Fungi</taxon>
        <taxon>Dikarya</taxon>
        <taxon>Ascomycota</taxon>
        <taxon>Pezizomycotina</taxon>
        <taxon>Dothideomycetes</taxon>
        <taxon>Dothideomycetidae</taxon>
        <taxon>Mycosphaerellales</taxon>
        <taxon>Mycosphaerellaceae</taxon>
        <taxon>Ramularia</taxon>
    </lineage>
</organism>
<dbReference type="AlphaFoldDB" id="A0A2D3VLJ2"/>
<proteinExistence type="predicted"/>
<evidence type="ECO:0000259" key="3">
    <source>
        <dbReference type="PROSITE" id="PS50089"/>
    </source>
</evidence>
<gene>
    <name evidence="4" type="ORF">RCC_07972</name>
</gene>
<protein>
    <recommendedName>
        <fullName evidence="3">RING-type domain-containing protein</fullName>
    </recommendedName>
</protein>
<reference evidence="4 5" key="1">
    <citation type="submission" date="2016-03" db="EMBL/GenBank/DDBJ databases">
        <authorList>
            <person name="Ploux O."/>
        </authorList>
    </citation>
    <scope>NUCLEOTIDE SEQUENCE [LARGE SCALE GENOMIC DNA]</scope>
    <source>
        <strain evidence="4 5">URUG2</strain>
    </source>
</reference>
<keyword evidence="1" id="KW-0863">Zinc-finger</keyword>
<evidence type="ECO:0000313" key="5">
    <source>
        <dbReference type="Proteomes" id="UP000225277"/>
    </source>
</evidence>
<dbReference type="SUPFAM" id="SSF57850">
    <property type="entry name" value="RING/U-box"/>
    <property type="match status" value="1"/>
</dbReference>
<dbReference type="Gene3D" id="3.30.40.10">
    <property type="entry name" value="Zinc/RING finger domain, C3HC4 (zinc finger)"/>
    <property type="match status" value="1"/>
</dbReference>
<accession>A0A2D3VLJ2</accession>
<keyword evidence="5" id="KW-1185">Reference proteome</keyword>
<sequence>MSYLPSTFISAEAALIVQEGLNATREAFLESTSAAPAERLRELCGVCPFPIAPEEGLANAKCPHLFHHRCMNMLRVSYHNECPICQTEWWSSGRDVRSAREVLKIRTDLEINGRFRAEWVLSSPLTPGHFPNRLRDLVCNIAYGLQVQDSSRHDWTDPSVSGKFSDPEARAAGLKMQALMRDVASSVDGRRAMDCMLQCVLKLPYSLVKEYVATEPKVYRRIERKDYINVICLVEDVEEMIHERWEDRHPSRRMSASVKEFVHKIMYFALTNIAKEIFRGLRSEEGGITQEQIDSFESKDDIFEHENMNVFKECKERPDEQADMKSCERSDDETTEQEHTQPSCDSTHGEDPANLLVRDYLANLLNRRPRSASVSRRHVAAVRGDCAE</sequence>
<evidence type="ECO:0000256" key="2">
    <source>
        <dbReference type="SAM" id="MobiDB-lite"/>
    </source>
</evidence>
<dbReference type="InterPro" id="IPR013083">
    <property type="entry name" value="Znf_RING/FYVE/PHD"/>
</dbReference>
<dbReference type="GO" id="GO:0008270">
    <property type="term" value="F:zinc ion binding"/>
    <property type="evidence" value="ECO:0007669"/>
    <property type="project" value="UniProtKB-KW"/>
</dbReference>
<feature type="domain" description="RING-type" evidence="3">
    <location>
        <begin position="44"/>
        <end position="86"/>
    </location>
</feature>
<dbReference type="Proteomes" id="UP000225277">
    <property type="component" value="Unassembled WGS sequence"/>
</dbReference>
<feature type="compositionally biased region" description="Basic residues" evidence="2">
    <location>
        <begin position="369"/>
        <end position="380"/>
    </location>
</feature>
<dbReference type="PROSITE" id="PS50089">
    <property type="entry name" value="ZF_RING_2"/>
    <property type="match status" value="1"/>
</dbReference>
<keyword evidence="1" id="KW-0862">Zinc</keyword>
<evidence type="ECO:0000313" key="4">
    <source>
        <dbReference type="EMBL" id="CZT22103.1"/>
    </source>
</evidence>
<keyword evidence="1" id="KW-0479">Metal-binding</keyword>
<feature type="compositionally biased region" description="Basic and acidic residues" evidence="2">
    <location>
        <begin position="316"/>
        <end position="329"/>
    </location>
</feature>
<dbReference type="EMBL" id="FJUY01000013">
    <property type="protein sequence ID" value="CZT22103.1"/>
    <property type="molecule type" value="Genomic_DNA"/>
</dbReference>
<name>A0A2D3VLJ2_9PEZI</name>
<feature type="region of interest" description="Disordered" evidence="2">
    <location>
        <begin position="316"/>
        <end position="352"/>
    </location>
</feature>
<dbReference type="GeneID" id="35603073"/>
<feature type="region of interest" description="Disordered" evidence="2">
    <location>
        <begin position="369"/>
        <end position="388"/>
    </location>
</feature>
<dbReference type="InterPro" id="IPR001841">
    <property type="entry name" value="Znf_RING"/>
</dbReference>
<evidence type="ECO:0000256" key="1">
    <source>
        <dbReference type="PROSITE-ProRule" id="PRU00175"/>
    </source>
</evidence>
<dbReference type="RefSeq" id="XP_023628992.1">
    <property type="nucleotide sequence ID" value="XM_023773224.1"/>
</dbReference>